<dbReference type="Pfam" id="PF11901">
    <property type="entry name" value="DM9"/>
    <property type="match status" value="1"/>
</dbReference>
<dbReference type="AlphaFoldDB" id="A0A182SEH9"/>
<proteinExistence type="predicted"/>
<dbReference type="InterPro" id="IPR006616">
    <property type="entry name" value="DM9_repeat"/>
</dbReference>
<reference evidence="1" key="2">
    <citation type="submission" date="2020-05" db="UniProtKB">
        <authorList>
            <consortium name="EnsemblMetazoa"/>
        </authorList>
    </citation>
    <scope>IDENTIFICATION</scope>
    <source>
        <strain evidence="1">maculatus3</strain>
    </source>
</reference>
<dbReference type="EnsemblMetazoa" id="AMAM005164-RA">
    <property type="protein sequence ID" value="AMAM005164-PA"/>
    <property type="gene ID" value="AMAM005164"/>
</dbReference>
<dbReference type="VEuPathDB" id="VectorBase:AMAM005164"/>
<dbReference type="SMART" id="SM00696">
    <property type="entry name" value="DM9"/>
    <property type="match status" value="2"/>
</dbReference>
<sequence length="241" mass="26208">MNNQQWTFHVTHSIPSPGYNESYHWDSARWVQAAEGLVPPDAVIGGYEGEPTFIGRAKHRGSIVPGRVVPSKGGCFVVWGGREHKKQDYQVLCGYDGMFVRINNGYIPPVALRAGVTEHGTPLYIGLVRFGLTTIVGKVQPEHSCCYASIDGVEKSFHEYDIYVSVISFPSISARPKYNGSPCSDTPTGVARSSVFVSLHGTNSPGVHRISYTFFSCAAPPHGMVQIFFTGSMNPGVVEPA</sequence>
<organism evidence="1 2">
    <name type="scientific">Anopheles maculatus</name>
    <dbReference type="NCBI Taxonomy" id="74869"/>
    <lineage>
        <taxon>Eukaryota</taxon>
        <taxon>Metazoa</taxon>
        <taxon>Ecdysozoa</taxon>
        <taxon>Arthropoda</taxon>
        <taxon>Hexapoda</taxon>
        <taxon>Insecta</taxon>
        <taxon>Pterygota</taxon>
        <taxon>Neoptera</taxon>
        <taxon>Endopterygota</taxon>
        <taxon>Diptera</taxon>
        <taxon>Nematocera</taxon>
        <taxon>Culicoidea</taxon>
        <taxon>Culicidae</taxon>
        <taxon>Anophelinae</taxon>
        <taxon>Anopheles</taxon>
        <taxon>Anopheles maculatus group</taxon>
    </lineage>
</organism>
<evidence type="ECO:0000313" key="1">
    <source>
        <dbReference type="EnsemblMetazoa" id="AMAM005164-PA"/>
    </source>
</evidence>
<evidence type="ECO:0000313" key="2">
    <source>
        <dbReference type="Proteomes" id="UP000075901"/>
    </source>
</evidence>
<name>A0A182SEH9_9DIPT</name>
<dbReference type="PANTHER" id="PTHR31649">
    <property type="entry name" value="AGAP009604-PA"/>
    <property type="match status" value="1"/>
</dbReference>
<protein>
    <submittedName>
        <fullName evidence="1">DUF3421 domain-containing protein</fullName>
    </submittedName>
</protein>
<reference evidence="2" key="1">
    <citation type="submission" date="2013-09" db="EMBL/GenBank/DDBJ databases">
        <title>The Genome Sequence of Anopheles maculatus species B.</title>
        <authorList>
            <consortium name="The Broad Institute Genomics Platform"/>
            <person name="Neafsey D.E."/>
            <person name="Besansky N."/>
            <person name="Howell P."/>
            <person name="Walton C."/>
            <person name="Young S.K."/>
            <person name="Zeng Q."/>
            <person name="Gargeya S."/>
            <person name="Fitzgerald M."/>
            <person name="Haas B."/>
            <person name="Abouelleil A."/>
            <person name="Allen A.W."/>
            <person name="Alvarado L."/>
            <person name="Arachchi H.M."/>
            <person name="Berlin A.M."/>
            <person name="Chapman S.B."/>
            <person name="Gainer-Dewar J."/>
            <person name="Goldberg J."/>
            <person name="Griggs A."/>
            <person name="Gujja S."/>
            <person name="Hansen M."/>
            <person name="Howarth C."/>
            <person name="Imamovic A."/>
            <person name="Ireland A."/>
            <person name="Larimer J."/>
            <person name="McCowan C."/>
            <person name="Murphy C."/>
            <person name="Pearson M."/>
            <person name="Poon T.W."/>
            <person name="Priest M."/>
            <person name="Roberts A."/>
            <person name="Saif S."/>
            <person name="Shea T."/>
            <person name="Sisk P."/>
            <person name="Sykes S."/>
            <person name="Wortman J."/>
            <person name="Nusbaum C."/>
            <person name="Birren B."/>
        </authorList>
    </citation>
    <scope>NUCLEOTIDE SEQUENCE [LARGE SCALE GENOMIC DNA]</scope>
    <source>
        <strain evidence="2">maculatus3</strain>
    </source>
</reference>
<accession>A0A182SEH9</accession>
<keyword evidence="2" id="KW-1185">Reference proteome</keyword>
<dbReference type="PANTHER" id="PTHR31649:SF1">
    <property type="entry name" value="FARNESOIC ACID O-METHYL TRANSFERASE DOMAIN-CONTAINING PROTEIN"/>
    <property type="match status" value="1"/>
</dbReference>
<dbReference type="Proteomes" id="UP000075901">
    <property type="component" value="Unassembled WGS sequence"/>
</dbReference>